<sequence>MASSSSSFNSTPPSSSSQSWKYDVFLSFRGTDTRNTFVDHLYSSFVRQGIDTYKDDKTLPRGETIAPSLLRAIEESRIAVIIFSENYADSSWCLDELAHIMKCKDDRGQIVIPLFYHIDPSEVRKQKGKYGEALAKYESENRNVESWRKALADAGSISGHVANGPETIFIKGIVDTISERLFVALSSDNEDLIGMEARLQDLKSKLAMDSHDVLMVGIWGLGGGGKTTLASALYDEISTNFDGSCFVKDIREESSKHGLPKLQKEIISLVLKQKEEEVVGDVGSLIKSRLRNKKVLMVLDDVDHVDQLKKLAGSNAWFGDGSRIIITTRDNHLLNARKVNVVYNISLLNDDEAMKLFCKHALLPGRRIKDYEMLSEDVVSYAGGLPLALKVLGSFLCDKDTSEWISALARLRGNPDMDIVEKLKISYDGLKPLEKELFLDIACFFVGAKKDEATVILDACGFYPVIGVKVLIQKALIEVSEGTFDMHDLLQEMGHYIVRAKNRKNPEKHCRVWQRKDVLHICAMDVTRENHKIEALRIEWHQDPHPPSLPQVVANMKKLRWISCFDYPATSLPINFQPTKLCCLQLERSLVEQVWEGYKHLPNLKVLDLHNSARLVSTPDVGGLPCLERMILENCTKLKVIHPSIGYHERLTFLNMKGCKRLKMFPPIIRMKKLQTILLSYCTRLCQFPEIKRNMSNLVELSLRESGVEIVPSSIGQYCTNLVSLDLRGCKYLHSIEGNFRLLKHLKGLYLTGCNQLMLPAEGPVDVDCCLEVLSLSTISFKDPVNYRGFEENLHGGMASMKVHGFSRSLRKLSLKFCKLEDGDLSSVLSELSNLQVLDLSYNNFSRLHSSLTQLPRLKYLNLSYCFNLVELPDLPSSIAVLIAHECDSLELVGGLPTNYKWLWKFSFSTRTLSMILNPDNKLIFIMIECQGNALEDYFMSLQYLGTRISTRDFQMGTFTLELPRNWYNDFSGFLICMKNLSSNDHLIVIGDVLDMDYEDDVLQTFDEMSGMCYISFGSLRQTTWWSSPHSTISFFIEGLYLKAELVPRRSKRGSKKRAKDTSNCSEYWDEEARHRKTFEIEYDSKSSIEISWCHRQYWDVFDHF</sequence>
<dbReference type="Gene3D" id="1.10.8.430">
    <property type="entry name" value="Helical domain of apoptotic protease-activating factors"/>
    <property type="match status" value="1"/>
</dbReference>
<proteinExistence type="predicted"/>
<dbReference type="Pfam" id="PF00931">
    <property type="entry name" value="NB-ARC"/>
    <property type="match status" value="1"/>
</dbReference>
<dbReference type="Gene3D" id="3.80.10.10">
    <property type="entry name" value="Ribonuclease Inhibitor"/>
    <property type="match status" value="2"/>
</dbReference>
<comment type="caution">
    <text evidence="5">The sequence shown here is derived from an EMBL/GenBank/DDBJ whole genome shotgun (WGS) entry which is preliminary data.</text>
</comment>
<dbReference type="Pfam" id="PF01582">
    <property type="entry name" value="TIR"/>
    <property type="match status" value="1"/>
</dbReference>
<dbReference type="GO" id="GO:0043531">
    <property type="term" value="F:ADP binding"/>
    <property type="evidence" value="ECO:0007669"/>
    <property type="project" value="InterPro"/>
</dbReference>
<dbReference type="AlphaFoldDB" id="A0AA38WBS9"/>
<dbReference type="PROSITE" id="PS51450">
    <property type="entry name" value="LRR"/>
    <property type="match status" value="1"/>
</dbReference>
<evidence type="ECO:0000313" key="6">
    <source>
        <dbReference type="Proteomes" id="UP001172457"/>
    </source>
</evidence>
<evidence type="ECO:0000259" key="4">
    <source>
        <dbReference type="PROSITE" id="PS50104"/>
    </source>
</evidence>
<accession>A0AA38WBS9</accession>
<keyword evidence="2" id="KW-0677">Repeat</keyword>
<dbReference type="Pfam" id="PF13855">
    <property type="entry name" value="LRR_8"/>
    <property type="match status" value="1"/>
</dbReference>
<dbReference type="Gene3D" id="3.40.50.10140">
    <property type="entry name" value="Toll/interleukin-1 receptor homology (TIR) domain"/>
    <property type="match status" value="1"/>
</dbReference>
<dbReference type="InterPro" id="IPR042197">
    <property type="entry name" value="Apaf_helical"/>
</dbReference>
<evidence type="ECO:0000256" key="3">
    <source>
        <dbReference type="ARBA" id="ARBA00023027"/>
    </source>
</evidence>
<dbReference type="FunFam" id="3.40.50.10140:FF:000007">
    <property type="entry name" value="Disease resistance protein (TIR-NBS-LRR class)"/>
    <property type="match status" value="1"/>
</dbReference>
<dbReference type="InterPro" id="IPR001611">
    <property type="entry name" value="Leu-rich_rpt"/>
</dbReference>
<feature type="domain" description="TIR" evidence="4">
    <location>
        <begin position="20"/>
        <end position="181"/>
    </location>
</feature>
<keyword evidence="6" id="KW-1185">Reference proteome</keyword>
<dbReference type="GO" id="GO:0006952">
    <property type="term" value="P:defense response"/>
    <property type="evidence" value="ECO:0007669"/>
    <property type="project" value="InterPro"/>
</dbReference>
<dbReference type="PANTHER" id="PTHR11017">
    <property type="entry name" value="LEUCINE-RICH REPEAT-CONTAINING PROTEIN"/>
    <property type="match status" value="1"/>
</dbReference>
<dbReference type="SMART" id="SM00255">
    <property type="entry name" value="TIR"/>
    <property type="match status" value="1"/>
</dbReference>
<dbReference type="GO" id="GO:0007165">
    <property type="term" value="P:signal transduction"/>
    <property type="evidence" value="ECO:0007669"/>
    <property type="project" value="InterPro"/>
</dbReference>
<protein>
    <recommendedName>
        <fullName evidence="4">TIR domain-containing protein</fullName>
    </recommendedName>
</protein>
<dbReference type="SUPFAM" id="SSF52540">
    <property type="entry name" value="P-loop containing nucleoside triphosphate hydrolases"/>
    <property type="match status" value="1"/>
</dbReference>
<dbReference type="GO" id="GO:0051707">
    <property type="term" value="P:response to other organism"/>
    <property type="evidence" value="ECO:0007669"/>
    <property type="project" value="UniProtKB-ARBA"/>
</dbReference>
<reference evidence="5" key="1">
    <citation type="submission" date="2023-03" db="EMBL/GenBank/DDBJ databases">
        <title>Chromosome-scale reference genome and RAD-based genetic map of yellow starthistle (Centaurea solstitialis) reveal putative structural variation and QTLs associated with invader traits.</title>
        <authorList>
            <person name="Reatini B."/>
            <person name="Cang F.A."/>
            <person name="Jiang Q."/>
            <person name="Mckibben M.T.W."/>
            <person name="Barker M.S."/>
            <person name="Rieseberg L.H."/>
            <person name="Dlugosch K.M."/>
        </authorList>
    </citation>
    <scope>NUCLEOTIDE SEQUENCE</scope>
    <source>
        <strain evidence="5">CAN-66</strain>
        <tissue evidence="5">Leaf</tissue>
    </source>
</reference>
<dbReference type="InterPro" id="IPR032675">
    <property type="entry name" value="LRR_dom_sf"/>
</dbReference>
<dbReference type="PANTHER" id="PTHR11017:SF271">
    <property type="entry name" value="DISEASE RESISTANCE PROTEIN (TIR-NBS-LRR CLASS) FAMILY"/>
    <property type="match status" value="1"/>
</dbReference>
<dbReference type="SMART" id="SM00369">
    <property type="entry name" value="LRR_TYP"/>
    <property type="match status" value="2"/>
</dbReference>
<dbReference type="InterPro" id="IPR027417">
    <property type="entry name" value="P-loop_NTPase"/>
</dbReference>
<evidence type="ECO:0000313" key="5">
    <source>
        <dbReference type="EMBL" id="KAJ9554657.1"/>
    </source>
</evidence>
<gene>
    <name evidence="5" type="ORF">OSB04_018702</name>
</gene>
<dbReference type="InterPro" id="IPR058192">
    <property type="entry name" value="WHD_ROQ1-like"/>
</dbReference>
<dbReference type="Proteomes" id="UP001172457">
    <property type="component" value="Chromosome 4"/>
</dbReference>
<evidence type="ECO:0000256" key="1">
    <source>
        <dbReference type="ARBA" id="ARBA00022614"/>
    </source>
</evidence>
<dbReference type="InterPro" id="IPR000157">
    <property type="entry name" value="TIR_dom"/>
</dbReference>
<keyword evidence="1" id="KW-0433">Leucine-rich repeat</keyword>
<dbReference type="PRINTS" id="PR00364">
    <property type="entry name" value="DISEASERSIST"/>
</dbReference>
<dbReference type="PROSITE" id="PS50104">
    <property type="entry name" value="TIR"/>
    <property type="match status" value="1"/>
</dbReference>
<name>A0AA38WBS9_9ASTR</name>
<dbReference type="SUPFAM" id="SSF52058">
    <property type="entry name" value="L domain-like"/>
    <property type="match status" value="1"/>
</dbReference>
<dbReference type="EMBL" id="JARYMX010000004">
    <property type="protein sequence ID" value="KAJ9554657.1"/>
    <property type="molecule type" value="Genomic_DNA"/>
</dbReference>
<dbReference type="SUPFAM" id="SSF52200">
    <property type="entry name" value="Toll/Interleukin receptor TIR domain"/>
    <property type="match status" value="1"/>
</dbReference>
<dbReference type="InterPro" id="IPR002182">
    <property type="entry name" value="NB-ARC"/>
</dbReference>
<dbReference type="InterPro" id="IPR035897">
    <property type="entry name" value="Toll_tir_struct_dom_sf"/>
</dbReference>
<dbReference type="Pfam" id="PF23282">
    <property type="entry name" value="WHD_ROQ1"/>
    <property type="match status" value="1"/>
</dbReference>
<organism evidence="5 6">
    <name type="scientific">Centaurea solstitialis</name>
    <name type="common">yellow star-thistle</name>
    <dbReference type="NCBI Taxonomy" id="347529"/>
    <lineage>
        <taxon>Eukaryota</taxon>
        <taxon>Viridiplantae</taxon>
        <taxon>Streptophyta</taxon>
        <taxon>Embryophyta</taxon>
        <taxon>Tracheophyta</taxon>
        <taxon>Spermatophyta</taxon>
        <taxon>Magnoliopsida</taxon>
        <taxon>eudicotyledons</taxon>
        <taxon>Gunneridae</taxon>
        <taxon>Pentapetalae</taxon>
        <taxon>asterids</taxon>
        <taxon>campanulids</taxon>
        <taxon>Asterales</taxon>
        <taxon>Asteraceae</taxon>
        <taxon>Carduoideae</taxon>
        <taxon>Cardueae</taxon>
        <taxon>Centaureinae</taxon>
        <taxon>Centaurea</taxon>
    </lineage>
</organism>
<dbReference type="InterPro" id="IPR003591">
    <property type="entry name" value="Leu-rich_rpt_typical-subtyp"/>
</dbReference>
<keyword evidence="3" id="KW-0520">NAD</keyword>
<dbReference type="Gene3D" id="3.40.50.300">
    <property type="entry name" value="P-loop containing nucleotide triphosphate hydrolases"/>
    <property type="match status" value="1"/>
</dbReference>
<evidence type="ECO:0000256" key="2">
    <source>
        <dbReference type="ARBA" id="ARBA00022737"/>
    </source>
</evidence>
<dbReference type="InterPro" id="IPR044974">
    <property type="entry name" value="Disease_R_plants"/>
</dbReference>